<evidence type="ECO:0000313" key="2">
    <source>
        <dbReference type="Proteomes" id="UP000783102"/>
    </source>
</evidence>
<dbReference type="Proteomes" id="UP000783102">
    <property type="component" value="Unassembled WGS sequence"/>
</dbReference>
<organism evidence="1 2">
    <name type="scientific">Polynucleobacter paneuropaeus</name>
    <dbReference type="NCBI Taxonomy" id="2527775"/>
    <lineage>
        <taxon>Bacteria</taxon>
        <taxon>Pseudomonadati</taxon>
        <taxon>Pseudomonadota</taxon>
        <taxon>Betaproteobacteria</taxon>
        <taxon>Burkholderiales</taxon>
        <taxon>Burkholderiaceae</taxon>
        <taxon>Polynucleobacter</taxon>
    </lineage>
</organism>
<sequence length="452" mass="53133">MTLNAVIFGFEQEFTAPAIERLQAQGRIDIKAWFGDGQYQVTTHEIYDEPKAVRGDELDLTLDVPSEYFEIIYKDVLVFLDLMQRNYWLNEMNFHDLMDLFHLNLKYIFNILKQKNIQMVIFSNIPHFGGEYLAYRLAKLMGIETLIATQSLVEDRFFCVKDIDDYGYFDSFKINNPVKNLAIDTIIPRKLFYMQGTELTLIKKISNFLKKPVRKLKNLIGIKELLTFQNKKLIDRLFFYEKYNQFIEDNSKNETKVNLNVDYIYFALHLQPEMTTSIFGGVYCDQILALERLSKSIPKGWKILAKENPKQSYYMRESGFYKRLRQLKNVEYINNIDTFELIRNSKIVSTVSGTVGWEAISYGKPVIIFGTTWYKKFDGVHEYSANLDYELISNQTVDLVKLKTQMEELMSNTWNGVVDEAYRVMIDNFSNEDNNSKVFEMFSQILPLNLRK</sequence>
<accession>A0A9Q2WJD9</accession>
<comment type="caution">
    <text evidence="1">The sequence shown here is derived from an EMBL/GenBank/DDBJ whole genome shotgun (WGS) entry which is preliminary data.</text>
</comment>
<dbReference type="Gene3D" id="3.40.50.2000">
    <property type="entry name" value="Glycogen Phosphorylase B"/>
    <property type="match status" value="2"/>
</dbReference>
<gene>
    <name evidence="1" type="ORF">G6731_08540</name>
</gene>
<proteinExistence type="predicted"/>
<dbReference type="EMBL" id="JAANEY010000001">
    <property type="protein sequence ID" value="MBT8551999.1"/>
    <property type="molecule type" value="Genomic_DNA"/>
</dbReference>
<protein>
    <recommendedName>
        <fullName evidence="3">Capsule polysaccharide biosynthesis protein</fullName>
    </recommendedName>
</protein>
<dbReference type="GO" id="GO:0015774">
    <property type="term" value="P:polysaccharide transport"/>
    <property type="evidence" value="ECO:0007669"/>
    <property type="project" value="InterPro"/>
</dbReference>
<dbReference type="GO" id="GO:0000271">
    <property type="term" value="P:polysaccharide biosynthetic process"/>
    <property type="evidence" value="ECO:0007669"/>
    <property type="project" value="InterPro"/>
</dbReference>
<reference evidence="1" key="1">
    <citation type="journal article" date="2021" name="Genome Biol. Evol.">
        <title>Continental-Scale Gene Flow Prevents Allopatric Divergence of Pelagic Freshwater Bacteria.</title>
        <authorList>
            <person name="Hoetzinger M."/>
            <person name="Pitt A."/>
            <person name="Huemer A."/>
            <person name="Hahn M.W."/>
        </authorList>
    </citation>
    <scope>NUCLEOTIDE SEQUENCE</scope>
    <source>
        <strain evidence="1">SM1-W8</strain>
    </source>
</reference>
<dbReference type="Pfam" id="PF05159">
    <property type="entry name" value="Capsule_synth"/>
    <property type="match status" value="1"/>
</dbReference>
<evidence type="ECO:0000313" key="1">
    <source>
        <dbReference type="EMBL" id="MBT8551999.1"/>
    </source>
</evidence>
<dbReference type="SUPFAM" id="SSF53756">
    <property type="entry name" value="UDP-Glycosyltransferase/glycogen phosphorylase"/>
    <property type="match status" value="1"/>
</dbReference>
<dbReference type="AlphaFoldDB" id="A0A9Q2WJD9"/>
<evidence type="ECO:0008006" key="3">
    <source>
        <dbReference type="Google" id="ProtNLM"/>
    </source>
</evidence>
<dbReference type="InterPro" id="IPR007833">
    <property type="entry name" value="Capsule_polysaccharide_synth"/>
</dbReference>
<name>A0A9Q2WJD9_9BURK</name>